<dbReference type="EMBL" id="LAZR01024168">
    <property type="protein sequence ID" value="KKL76068.1"/>
    <property type="molecule type" value="Genomic_DNA"/>
</dbReference>
<dbReference type="Pfam" id="PF13392">
    <property type="entry name" value="HNH_3"/>
    <property type="match status" value="1"/>
</dbReference>
<gene>
    <name evidence="2" type="ORF">LCGC14_2048570</name>
</gene>
<sequence>MSDKMNKTNYLLDTKASKRFFIKVDRSEKDTECHLWTATSSSGYGKFFLRGQKERAHRIAYALTHGNFDKEMDVLHSCHTPSCVNPQHLRLGTAKDNARDMVLAGRCGATGQAWSNGELNGYAKLSDAQALEIRALYAKGDIAQAELGRRYEVSRSAIFNVVHFKTFKHLKAGVSHGG</sequence>
<comment type="caution">
    <text evidence="2">The sequence shown here is derived from an EMBL/GenBank/DDBJ whole genome shotgun (WGS) entry which is preliminary data.</text>
</comment>
<dbReference type="InterPro" id="IPR003615">
    <property type="entry name" value="HNH_nuc"/>
</dbReference>
<evidence type="ECO:0000259" key="1">
    <source>
        <dbReference type="Pfam" id="PF13392"/>
    </source>
</evidence>
<organism evidence="2">
    <name type="scientific">marine sediment metagenome</name>
    <dbReference type="NCBI Taxonomy" id="412755"/>
    <lineage>
        <taxon>unclassified sequences</taxon>
        <taxon>metagenomes</taxon>
        <taxon>ecological metagenomes</taxon>
    </lineage>
</organism>
<proteinExistence type="predicted"/>
<dbReference type="InterPro" id="IPR044925">
    <property type="entry name" value="His-Me_finger_sf"/>
</dbReference>
<dbReference type="InterPro" id="IPR044930">
    <property type="entry name" value="Homing_endonuclease_His-Me"/>
</dbReference>
<dbReference type="SUPFAM" id="SSF54060">
    <property type="entry name" value="His-Me finger endonucleases"/>
    <property type="match status" value="1"/>
</dbReference>
<protein>
    <recommendedName>
        <fullName evidence="1">HNH nuclease domain-containing protein</fullName>
    </recommendedName>
</protein>
<feature type="domain" description="HNH nuclease" evidence="1">
    <location>
        <begin position="55"/>
        <end position="99"/>
    </location>
</feature>
<accession>A0A0F9EPM3</accession>
<dbReference type="GO" id="GO:0004519">
    <property type="term" value="F:endonuclease activity"/>
    <property type="evidence" value="ECO:0007669"/>
    <property type="project" value="InterPro"/>
</dbReference>
<evidence type="ECO:0000313" key="2">
    <source>
        <dbReference type="EMBL" id="KKL76068.1"/>
    </source>
</evidence>
<reference evidence="2" key="1">
    <citation type="journal article" date="2015" name="Nature">
        <title>Complex archaea that bridge the gap between prokaryotes and eukaryotes.</title>
        <authorList>
            <person name="Spang A."/>
            <person name="Saw J.H."/>
            <person name="Jorgensen S.L."/>
            <person name="Zaremba-Niedzwiedzka K."/>
            <person name="Martijn J."/>
            <person name="Lind A.E."/>
            <person name="van Eijk R."/>
            <person name="Schleper C."/>
            <person name="Guy L."/>
            <person name="Ettema T.J."/>
        </authorList>
    </citation>
    <scope>NUCLEOTIDE SEQUENCE</scope>
</reference>
<name>A0A0F9EPM3_9ZZZZ</name>
<dbReference type="AlphaFoldDB" id="A0A0F9EPM3"/>
<dbReference type="Gene3D" id="3.90.75.10">
    <property type="entry name" value="Homing Intron 3 (I-ppo) Encoded Endonuclease, Chain A"/>
    <property type="match status" value="1"/>
</dbReference>